<dbReference type="Pfam" id="PF01255">
    <property type="entry name" value="Prenyltransf"/>
    <property type="match status" value="1"/>
</dbReference>
<dbReference type="EC" id="2.5.1.-" evidence="2"/>
<dbReference type="Gene3D" id="3.40.1180.10">
    <property type="entry name" value="Decaprenyl diphosphate synthase-like"/>
    <property type="match status" value="1"/>
</dbReference>
<feature type="binding site" evidence="2">
    <location>
        <position position="178"/>
    </location>
    <ligand>
        <name>substrate</name>
    </ligand>
</feature>
<feature type="active site" evidence="2">
    <location>
        <position position="21"/>
    </location>
</feature>
<feature type="binding site" evidence="2">
    <location>
        <begin position="184"/>
        <end position="186"/>
    </location>
    <ligand>
        <name>substrate</name>
    </ligand>
</feature>
<feature type="binding site" evidence="2">
    <location>
        <begin position="66"/>
        <end position="68"/>
    </location>
    <ligand>
        <name>substrate</name>
    </ligand>
</feature>
<dbReference type="SUPFAM" id="SSF64005">
    <property type="entry name" value="Undecaprenyl diphosphate synthase"/>
    <property type="match status" value="1"/>
</dbReference>
<evidence type="ECO:0000256" key="2">
    <source>
        <dbReference type="HAMAP-Rule" id="MF_01139"/>
    </source>
</evidence>
<evidence type="ECO:0000256" key="1">
    <source>
        <dbReference type="ARBA" id="ARBA00022679"/>
    </source>
</evidence>
<dbReference type="NCBIfam" id="TIGR00055">
    <property type="entry name" value="uppS"/>
    <property type="match status" value="1"/>
</dbReference>
<organism evidence="3 4">
    <name type="scientific">Methylorubrum populi</name>
    <dbReference type="NCBI Taxonomy" id="223967"/>
    <lineage>
        <taxon>Bacteria</taxon>
        <taxon>Pseudomonadati</taxon>
        <taxon>Pseudomonadota</taxon>
        <taxon>Alphaproteobacteria</taxon>
        <taxon>Hyphomicrobiales</taxon>
        <taxon>Methylobacteriaceae</taxon>
        <taxon>Methylorubrum</taxon>
    </lineage>
</organism>
<feature type="binding site" evidence="2">
    <location>
        <position position="21"/>
    </location>
    <ligand>
        <name>Mg(2+)</name>
        <dbReference type="ChEBI" id="CHEBI:18420"/>
    </ligand>
</feature>
<protein>
    <recommendedName>
        <fullName evidence="2">Isoprenyl transferase</fullName>
        <ecNumber evidence="2">2.5.1.-</ecNumber>
    </recommendedName>
</protein>
<dbReference type="GO" id="GO:0008834">
    <property type="term" value="F:ditrans,polycis-undecaprenyl-diphosphate synthase [(2E,6E)-farnesyl-diphosphate specific] activity"/>
    <property type="evidence" value="ECO:0007669"/>
    <property type="project" value="TreeGrafter"/>
</dbReference>
<keyword evidence="2" id="KW-0460">Magnesium</keyword>
<dbReference type="CDD" id="cd00475">
    <property type="entry name" value="Cis_IPPS"/>
    <property type="match status" value="1"/>
</dbReference>
<comment type="cofactor">
    <cofactor evidence="2">
        <name>Mg(2+)</name>
        <dbReference type="ChEBI" id="CHEBI:18420"/>
    </cofactor>
    <text evidence="2">Binds 2 magnesium ions per subunit.</text>
</comment>
<dbReference type="InterPro" id="IPR001441">
    <property type="entry name" value="UPP_synth-like"/>
</dbReference>
<dbReference type="PROSITE" id="PS01066">
    <property type="entry name" value="UPP_SYNTHASE"/>
    <property type="match status" value="1"/>
</dbReference>
<dbReference type="EMBL" id="DYYG01000051">
    <property type="protein sequence ID" value="HJE25399.1"/>
    <property type="molecule type" value="Genomic_DNA"/>
</dbReference>
<feature type="binding site" evidence="2">
    <location>
        <position position="197"/>
    </location>
    <ligand>
        <name>Mg(2+)</name>
        <dbReference type="ChEBI" id="CHEBI:18420"/>
    </ligand>
</feature>
<evidence type="ECO:0000313" key="3">
    <source>
        <dbReference type="EMBL" id="HJE25399.1"/>
    </source>
</evidence>
<dbReference type="GO" id="GO:0016094">
    <property type="term" value="P:polyprenol biosynthetic process"/>
    <property type="evidence" value="ECO:0007669"/>
    <property type="project" value="TreeGrafter"/>
</dbReference>
<feature type="binding site" evidence="2">
    <location>
        <position position="38"/>
    </location>
    <ligand>
        <name>substrate</name>
    </ligand>
</feature>
<dbReference type="PANTHER" id="PTHR10291:SF0">
    <property type="entry name" value="DEHYDRODOLICHYL DIPHOSPHATE SYNTHASE 2"/>
    <property type="match status" value="1"/>
</dbReference>
<feature type="binding site" evidence="2">
    <location>
        <position position="26"/>
    </location>
    <ligand>
        <name>substrate</name>
    </ligand>
</feature>
<sequence length="239" mass="25640">MQSSLDRRPRQQGLHAAIIMDGNGRWASARGLPRGAGHRAGVKTIQRVAEAAPDLGIGTLTLYAFSSDNWRRPAEEVGGLMRLLRAYLRGETERLARTGTRLSVIGRRDRLPAGIPEAIARAEAATAAGDRLHLRIAVDYSSRDAILAAAARLGPDGLSREGLSGALSADGDVDLLIRTGGEKRLSDFLLWEAAYAELHFTDRMWPDFGTADLAAAVSDFSARDRRFGGLNVAAVPEAA</sequence>
<dbReference type="InterPro" id="IPR036424">
    <property type="entry name" value="UPP_synth-like_sf"/>
</dbReference>
<reference evidence="3" key="1">
    <citation type="journal article" date="2021" name="PeerJ">
        <title>Extensive microbial diversity within the chicken gut microbiome revealed by metagenomics and culture.</title>
        <authorList>
            <person name="Gilroy R."/>
            <person name="Ravi A."/>
            <person name="Getino M."/>
            <person name="Pursley I."/>
            <person name="Horton D.L."/>
            <person name="Alikhan N.F."/>
            <person name="Baker D."/>
            <person name="Gharbi K."/>
            <person name="Hall N."/>
            <person name="Watson M."/>
            <person name="Adriaenssens E.M."/>
            <person name="Foster-Nyarko E."/>
            <person name="Jarju S."/>
            <person name="Secka A."/>
            <person name="Antonio M."/>
            <person name="Oren A."/>
            <person name="Chaudhuri R.R."/>
            <person name="La Ragione R."/>
            <person name="Hildebrand F."/>
            <person name="Pallen M.J."/>
        </authorList>
    </citation>
    <scope>NUCLEOTIDE SEQUENCE</scope>
    <source>
        <strain evidence="3">316</strain>
    </source>
</reference>
<dbReference type="NCBIfam" id="NF011412">
    <property type="entry name" value="PRK14839.1"/>
    <property type="match status" value="1"/>
</dbReference>
<dbReference type="GO" id="GO:0000287">
    <property type="term" value="F:magnesium ion binding"/>
    <property type="evidence" value="ECO:0007669"/>
    <property type="project" value="UniProtKB-UniRule"/>
</dbReference>
<comment type="subunit">
    <text evidence="2">Homodimer.</text>
</comment>
<dbReference type="AlphaFoldDB" id="A0A921E509"/>
<dbReference type="GO" id="GO:0005829">
    <property type="term" value="C:cytosol"/>
    <property type="evidence" value="ECO:0007669"/>
    <property type="project" value="TreeGrafter"/>
</dbReference>
<accession>A0A921E509</accession>
<dbReference type="PANTHER" id="PTHR10291">
    <property type="entry name" value="DEHYDRODOLICHYL DIPHOSPHATE SYNTHASE FAMILY MEMBER"/>
    <property type="match status" value="1"/>
</dbReference>
<keyword evidence="2" id="KW-0479">Metal-binding</keyword>
<feature type="active site" description="Proton acceptor" evidence="2">
    <location>
        <position position="69"/>
    </location>
</feature>
<dbReference type="InterPro" id="IPR018520">
    <property type="entry name" value="UPP_synth-like_CS"/>
</dbReference>
<comment type="caution">
    <text evidence="3">The sequence shown here is derived from an EMBL/GenBank/DDBJ whole genome shotgun (WGS) entry which is preliminary data.</text>
</comment>
<feature type="binding site" evidence="2">
    <location>
        <position position="72"/>
    </location>
    <ligand>
        <name>substrate</name>
    </ligand>
</feature>
<evidence type="ECO:0000313" key="4">
    <source>
        <dbReference type="Proteomes" id="UP000742631"/>
    </source>
</evidence>
<name>A0A921E509_9HYPH</name>
<feature type="binding site" evidence="2">
    <location>
        <position position="34"/>
    </location>
    <ligand>
        <name>substrate</name>
    </ligand>
</feature>
<gene>
    <name evidence="3" type="ORF">K8W01_17220</name>
</gene>
<reference evidence="3" key="2">
    <citation type="submission" date="2021-09" db="EMBL/GenBank/DDBJ databases">
        <authorList>
            <person name="Gilroy R."/>
        </authorList>
    </citation>
    <scope>NUCLEOTIDE SEQUENCE</scope>
    <source>
        <strain evidence="3">316</strain>
    </source>
</reference>
<dbReference type="HAMAP" id="MF_01139">
    <property type="entry name" value="ISPT"/>
    <property type="match status" value="1"/>
</dbReference>
<feature type="binding site" evidence="2">
    <location>
        <begin position="22"/>
        <end position="25"/>
    </location>
    <ligand>
        <name>substrate</name>
    </ligand>
</feature>
<dbReference type="Proteomes" id="UP000742631">
    <property type="component" value="Unassembled WGS sequence"/>
</dbReference>
<keyword evidence="1 2" id="KW-0808">Transferase</keyword>
<comment type="similarity">
    <text evidence="2">Belongs to the UPP synthase family.</text>
</comment>
<comment type="function">
    <text evidence="2">Catalyzes the condensation of isopentenyl diphosphate (IPP) with allylic pyrophosphates generating different type of terpenoids.</text>
</comment>
<feature type="binding site" evidence="2">
    <location>
        <position position="70"/>
    </location>
    <ligand>
        <name>substrate</name>
    </ligand>
</feature>
<proteinExistence type="inferred from homology"/>